<dbReference type="InterPro" id="IPR017453">
    <property type="entry name" value="GCV_H_sub"/>
</dbReference>
<dbReference type="EMBL" id="CAJMWV010000736">
    <property type="protein sequence ID" value="CAE6412522.1"/>
    <property type="molecule type" value="Genomic_DNA"/>
</dbReference>
<evidence type="ECO:0000256" key="2">
    <source>
        <dbReference type="ARBA" id="ARBA00022823"/>
    </source>
</evidence>
<dbReference type="InterPro" id="IPR011053">
    <property type="entry name" value="Single_hybrid_motif"/>
</dbReference>
<comment type="similarity">
    <text evidence="1 5">Belongs to the GcvH family.</text>
</comment>
<dbReference type="Proteomes" id="UP000663831">
    <property type="component" value="Unassembled WGS sequence"/>
</dbReference>
<proteinExistence type="inferred from homology"/>
<dbReference type="PANTHER" id="PTHR11715">
    <property type="entry name" value="GLYCINE CLEAVAGE SYSTEM H PROTEIN"/>
    <property type="match status" value="1"/>
</dbReference>
<gene>
    <name evidence="7" type="ORF">RDB_LOCUS23490</name>
</gene>
<comment type="function">
    <text evidence="5">The H protein shuttles the methylamine group of glycine from the P protein to the T protein.</text>
</comment>
<feature type="domain" description="Lipoyl-binding" evidence="6">
    <location>
        <begin position="52"/>
        <end position="134"/>
    </location>
</feature>
<evidence type="ECO:0000313" key="7">
    <source>
        <dbReference type="EMBL" id="CAE6412522.1"/>
    </source>
</evidence>
<feature type="modified residue" description="N6-lipoyllysine" evidence="4">
    <location>
        <position position="93"/>
    </location>
</feature>
<dbReference type="InterPro" id="IPR000089">
    <property type="entry name" value="Biotin_lipoyl"/>
</dbReference>
<accession>A0A8H2WYM4</accession>
<dbReference type="GO" id="GO:0019464">
    <property type="term" value="P:glycine decarboxylation via glycine cleavage system"/>
    <property type="evidence" value="ECO:0007669"/>
    <property type="project" value="UniProtKB-UniRule"/>
</dbReference>
<evidence type="ECO:0000313" key="8">
    <source>
        <dbReference type="Proteomes" id="UP000663831"/>
    </source>
</evidence>
<comment type="cofactor">
    <cofactor evidence="5">
        <name>(R)-lipoate</name>
        <dbReference type="ChEBI" id="CHEBI:83088"/>
    </cofactor>
    <text evidence="5">Binds 1 lipoyl cofactor covalently.</text>
</comment>
<evidence type="ECO:0000259" key="6">
    <source>
        <dbReference type="PROSITE" id="PS50968"/>
    </source>
</evidence>
<dbReference type="NCBIfam" id="NF002270">
    <property type="entry name" value="PRK01202.1"/>
    <property type="match status" value="1"/>
</dbReference>
<comment type="subunit">
    <text evidence="5">The glycine cleavage system is composed of four proteins: P, T, L and H.</text>
</comment>
<comment type="caution">
    <text evidence="7">The sequence shown here is derived from an EMBL/GenBank/DDBJ whole genome shotgun (WGS) entry which is preliminary data.</text>
</comment>
<dbReference type="InterPro" id="IPR033753">
    <property type="entry name" value="GCV_H/Fam206"/>
</dbReference>
<keyword evidence="2 4" id="KW-0450">Lipoyl</keyword>
<protein>
    <recommendedName>
        <fullName evidence="5">Glycine cleavage system H protein</fullName>
    </recommendedName>
</protein>
<dbReference type="Pfam" id="PF01597">
    <property type="entry name" value="GCV_H"/>
    <property type="match status" value="1"/>
</dbReference>
<dbReference type="PROSITE" id="PS50968">
    <property type="entry name" value="BIOTINYL_LIPOYL"/>
    <property type="match status" value="1"/>
</dbReference>
<dbReference type="SUPFAM" id="SSF51230">
    <property type="entry name" value="Single hybrid motif"/>
    <property type="match status" value="1"/>
</dbReference>
<dbReference type="GO" id="GO:0009249">
    <property type="term" value="P:protein lipoylation"/>
    <property type="evidence" value="ECO:0007669"/>
    <property type="project" value="TreeGrafter"/>
</dbReference>
<dbReference type="GO" id="GO:0005739">
    <property type="term" value="C:mitochondrion"/>
    <property type="evidence" value="ECO:0007669"/>
    <property type="project" value="UniProtKB-SubCell"/>
</dbReference>
<dbReference type="HAMAP" id="MF_00272">
    <property type="entry name" value="GcvH"/>
    <property type="match status" value="1"/>
</dbReference>
<comment type="subcellular location">
    <subcellularLocation>
        <location evidence="5">Mitochondrion</location>
    </subcellularLocation>
</comment>
<organism evidence="7 8">
    <name type="scientific">Rhizoctonia solani</name>
    <dbReference type="NCBI Taxonomy" id="456999"/>
    <lineage>
        <taxon>Eukaryota</taxon>
        <taxon>Fungi</taxon>
        <taxon>Dikarya</taxon>
        <taxon>Basidiomycota</taxon>
        <taxon>Agaricomycotina</taxon>
        <taxon>Agaricomycetes</taxon>
        <taxon>Cantharellales</taxon>
        <taxon>Ceratobasidiaceae</taxon>
        <taxon>Rhizoctonia</taxon>
    </lineage>
</organism>
<dbReference type="InterPro" id="IPR002930">
    <property type="entry name" value="GCV_H"/>
</dbReference>
<name>A0A8H2WYM4_9AGAM</name>
<keyword evidence="5" id="KW-0496">Mitochondrion</keyword>
<dbReference type="PANTHER" id="PTHR11715:SF3">
    <property type="entry name" value="GLYCINE CLEAVAGE SYSTEM H PROTEIN-RELATED"/>
    <property type="match status" value="1"/>
</dbReference>
<evidence type="ECO:0000256" key="3">
    <source>
        <dbReference type="ARBA" id="ARBA00022946"/>
    </source>
</evidence>
<keyword evidence="3 5" id="KW-0809">Transit peptide</keyword>
<dbReference type="PROSITE" id="PS00189">
    <property type="entry name" value="LIPOYL"/>
    <property type="match status" value="1"/>
</dbReference>
<reference evidence="7" key="1">
    <citation type="submission" date="2021-01" db="EMBL/GenBank/DDBJ databases">
        <authorList>
            <person name="Kaushik A."/>
        </authorList>
    </citation>
    <scope>NUCLEOTIDE SEQUENCE</scope>
    <source>
        <strain evidence="7">AG3-1AP</strain>
    </source>
</reference>
<evidence type="ECO:0000256" key="5">
    <source>
        <dbReference type="RuleBase" id="RU364055"/>
    </source>
</evidence>
<evidence type="ECO:0000256" key="4">
    <source>
        <dbReference type="PIRSR" id="PIRSR617453-50"/>
    </source>
</evidence>
<dbReference type="AlphaFoldDB" id="A0A8H2WYM4"/>
<dbReference type="Gene3D" id="2.40.50.100">
    <property type="match status" value="1"/>
</dbReference>
<evidence type="ECO:0000256" key="1">
    <source>
        <dbReference type="ARBA" id="ARBA00009249"/>
    </source>
</evidence>
<dbReference type="GO" id="GO:0005960">
    <property type="term" value="C:glycine cleavage complex"/>
    <property type="evidence" value="ECO:0007669"/>
    <property type="project" value="UniProtKB-UniRule"/>
</dbReference>
<dbReference type="CDD" id="cd06848">
    <property type="entry name" value="GCS_H"/>
    <property type="match status" value="1"/>
</dbReference>
<dbReference type="NCBIfam" id="TIGR00527">
    <property type="entry name" value="gcvH"/>
    <property type="match status" value="1"/>
</dbReference>
<dbReference type="InterPro" id="IPR003016">
    <property type="entry name" value="2-oxoA_DH_lipoyl-BS"/>
</dbReference>
<sequence>MFRSLYSSSIRVASPLLRTHVSPRPALFARTIVTKRYTKEHEWISYDSETKLGTISITDYAQRQLGDVVFVELHPKGTKVEAGDSIGAVESVKAASDIYAPVTGTIKELNSTLEGKPSLLNSSPETEGWLCKIELSDPSQIEGLLKEDEYTKFCENETSS</sequence>